<evidence type="ECO:0000313" key="3">
    <source>
        <dbReference type="WBParaSite" id="Gr19_v10_g3094.t1"/>
    </source>
</evidence>
<dbReference type="AlphaFoldDB" id="A0A914HPR6"/>
<dbReference type="InterPro" id="IPR024445">
    <property type="entry name" value="Tnp_ISXO2-like"/>
</dbReference>
<dbReference type="NCBIfam" id="NF033547">
    <property type="entry name" value="transpos_IS1595"/>
    <property type="match status" value="1"/>
</dbReference>
<dbReference type="InterPro" id="IPR053164">
    <property type="entry name" value="IS1016-like_transposase"/>
</dbReference>
<dbReference type="Proteomes" id="UP000887572">
    <property type="component" value="Unplaced"/>
</dbReference>
<accession>A0A914HPR6</accession>
<feature type="domain" description="ISXO2-like transposase" evidence="1">
    <location>
        <begin position="108"/>
        <end position="251"/>
    </location>
</feature>
<dbReference type="PANTHER" id="PTHR47163:SF2">
    <property type="entry name" value="SI:DKEY-17M8.2"/>
    <property type="match status" value="1"/>
</dbReference>
<dbReference type="PANTHER" id="PTHR47163">
    <property type="entry name" value="DDE_TNP_IS1595 DOMAIN-CONTAINING PROTEIN"/>
    <property type="match status" value="1"/>
</dbReference>
<dbReference type="SMART" id="SM01126">
    <property type="entry name" value="DDE_Tnp_IS1595"/>
    <property type="match status" value="1"/>
</dbReference>
<protein>
    <submittedName>
        <fullName evidence="3">ISXO2-like transposase domain-containing protein</fullName>
    </submittedName>
</protein>
<name>A0A914HPR6_GLORO</name>
<reference evidence="3" key="1">
    <citation type="submission" date="2022-11" db="UniProtKB">
        <authorList>
            <consortium name="WormBaseParasite"/>
        </authorList>
    </citation>
    <scope>IDENTIFICATION</scope>
</reference>
<evidence type="ECO:0000313" key="2">
    <source>
        <dbReference type="Proteomes" id="UP000887572"/>
    </source>
</evidence>
<sequence>MALNYDSLIAQVPDENSAIAFFQQRGLLHQQRICGNCGHEALLKDRATHGHIIKTWRCSNRACNSSKGLRSNTWFDPSKLEFHTILKFIYWWSQEVAANYVLQQQQNPIGGQNMTVEIDEALFTKRKSHQGRQLPEQWVFGGICRETRECFLVAVPDRTAATLLPIIAQRIAAGTTIHSDCWAAYNQIAAGGQFQHLRINHRLNFVDPQTGAHTQTIERLWRAAKHRNKEKSGTHRQMLDSYFCEFLWRHDCKRRHVDVFDEILQNIVQFMPPN</sequence>
<evidence type="ECO:0000259" key="1">
    <source>
        <dbReference type="SMART" id="SM01126"/>
    </source>
</evidence>
<organism evidence="2 3">
    <name type="scientific">Globodera rostochiensis</name>
    <name type="common">Golden nematode worm</name>
    <name type="synonym">Heterodera rostochiensis</name>
    <dbReference type="NCBI Taxonomy" id="31243"/>
    <lineage>
        <taxon>Eukaryota</taxon>
        <taxon>Metazoa</taxon>
        <taxon>Ecdysozoa</taxon>
        <taxon>Nematoda</taxon>
        <taxon>Chromadorea</taxon>
        <taxon>Rhabditida</taxon>
        <taxon>Tylenchina</taxon>
        <taxon>Tylenchomorpha</taxon>
        <taxon>Tylenchoidea</taxon>
        <taxon>Heteroderidae</taxon>
        <taxon>Heteroderinae</taxon>
        <taxon>Globodera</taxon>
    </lineage>
</organism>
<proteinExistence type="predicted"/>
<dbReference type="WBParaSite" id="Gr19_v10_g3094.t1">
    <property type="protein sequence ID" value="Gr19_v10_g3094.t1"/>
    <property type="gene ID" value="Gr19_v10_g3094"/>
</dbReference>
<keyword evidence="2" id="KW-1185">Reference proteome</keyword>
<dbReference type="Pfam" id="PF12762">
    <property type="entry name" value="DDE_Tnp_IS1595"/>
    <property type="match status" value="1"/>
</dbReference>